<evidence type="ECO:0000256" key="4">
    <source>
        <dbReference type="SAM" id="MobiDB-lite"/>
    </source>
</evidence>
<dbReference type="SMART" id="SM00155">
    <property type="entry name" value="PLDc"/>
    <property type="match status" value="2"/>
</dbReference>
<keyword evidence="5" id="KW-0812">Transmembrane</keyword>
<dbReference type="EMBL" id="JBHSDJ010000013">
    <property type="protein sequence ID" value="MFC4246512.1"/>
    <property type="molecule type" value="Genomic_DNA"/>
</dbReference>
<feature type="transmembrane region" description="Helical" evidence="5">
    <location>
        <begin position="572"/>
        <end position="592"/>
    </location>
</feature>
<evidence type="ECO:0000313" key="7">
    <source>
        <dbReference type="EMBL" id="MFC4246512.1"/>
    </source>
</evidence>
<feature type="domain" description="PLD phosphodiesterase" evidence="6">
    <location>
        <begin position="512"/>
        <end position="539"/>
    </location>
</feature>
<dbReference type="SUPFAM" id="SSF56024">
    <property type="entry name" value="Phospholipase D/nuclease"/>
    <property type="match status" value="2"/>
</dbReference>
<keyword evidence="2" id="KW-0442">Lipid degradation</keyword>
<evidence type="ECO:0000256" key="2">
    <source>
        <dbReference type="ARBA" id="ARBA00022963"/>
    </source>
</evidence>
<organism evidence="7 8">
    <name type="scientific">Natribaculum luteum</name>
    <dbReference type="NCBI Taxonomy" id="1586232"/>
    <lineage>
        <taxon>Archaea</taxon>
        <taxon>Methanobacteriati</taxon>
        <taxon>Methanobacteriota</taxon>
        <taxon>Stenosarchaea group</taxon>
        <taxon>Halobacteria</taxon>
        <taxon>Halobacteriales</taxon>
        <taxon>Natrialbaceae</taxon>
        <taxon>Natribaculum</taxon>
    </lineage>
</organism>
<protein>
    <submittedName>
        <fullName evidence="7">Phosphatidylserine/phosphatidylglycerophosphate/ cardiolipin synthase family protein</fullName>
    </submittedName>
</protein>
<keyword evidence="1" id="KW-0378">Hydrolase</keyword>
<dbReference type="GeneID" id="71854706"/>
<sequence>MRTGLVAVVLVCSLLAVPPIATGTDDGPVGPGALSSLQSPLTNDPTTDAPPQPGSTSLESSPPPVAARSQSVADRCPDGPTESTRQRAAAIDRGDQPRVVELYPNPTTDGNVGEYFVVAFPDETNLGNWTVTDGHTTAGFPNDSVAGRVAFSLDPAETRRLTDDPVVELEGHLRLAADGDDLELRREGRVVDVVSYDRAPTADVWYRADGSGGVWWPDGTTCLPVSTADADEATAFVLPDSPDVPLETLATADERILLAGYTFTSSAVADELVAAADRGVDVAVLVEAAPVGGMPEGTRPVLDDLAAAGVTVRVLGGESARYAYHHPKYAVADDQALVLTENWKPSGVGGASSRGWGVRVDDPDVATTLATVFSADADGRDTTPWVDYRETARFVDDEPSTGEFATRTTSETVAVDSVEVLLAPDNAEARTLELLAGAEESIRIEQVRIGDRTFPLLEASLEAARRGVDVRILLDATWYVEDENRELAAWLERTADAEDLPLEVRLVEPRGRFEKLHAKGVVVDGETVIVGSANWNDNSFRDNREVLLVLHGSEVGTFYANVFDADWDGGSWPLPVALVGVLAIALAAAGLAGRRYVEFDARGGSDDTFR</sequence>
<dbReference type="Gene3D" id="3.30.870.10">
    <property type="entry name" value="Endonuclease Chain A"/>
    <property type="match status" value="2"/>
</dbReference>
<dbReference type="GO" id="GO:0016042">
    <property type="term" value="P:lipid catabolic process"/>
    <property type="evidence" value="ECO:0007669"/>
    <property type="project" value="UniProtKB-KW"/>
</dbReference>
<proteinExistence type="predicted"/>
<evidence type="ECO:0000313" key="8">
    <source>
        <dbReference type="Proteomes" id="UP001595821"/>
    </source>
</evidence>
<dbReference type="AlphaFoldDB" id="A0ABD5NWN1"/>
<name>A0ABD5NWN1_9EURY</name>
<dbReference type="GO" id="GO:0016787">
    <property type="term" value="F:hydrolase activity"/>
    <property type="evidence" value="ECO:0007669"/>
    <property type="project" value="UniProtKB-KW"/>
</dbReference>
<gene>
    <name evidence="7" type="ORF">ACFOZ7_05810</name>
</gene>
<dbReference type="CDD" id="cd09128">
    <property type="entry name" value="PLDc_unchar1_2"/>
    <property type="match status" value="1"/>
</dbReference>
<reference evidence="7 8" key="1">
    <citation type="journal article" date="2014" name="Int. J. Syst. Evol. Microbiol.">
        <title>Complete genome sequence of Corynebacterium casei LMG S-19264T (=DSM 44701T), isolated from a smear-ripened cheese.</title>
        <authorList>
            <consortium name="US DOE Joint Genome Institute (JGI-PGF)"/>
            <person name="Walter F."/>
            <person name="Albersmeier A."/>
            <person name="Kalinowski J."/>
            <person name="Ruckert C."/>
        </authorList>
    </citation>
    <scope>NUCLEOTIDE SEQUENCE [LARGE SCALE GENOMIC DNA]</scope>
    <source>
        <strain evidence="7 8">IBRC-M 10912</strain>
    </source>
</reference>
<feature type="compositionally biased region" description="Polar residues" evidence="4">
    <location>
        <begin position="35"/>
        <end position="46"/>
    </location>
</feature>
<evidence type="ECO:0000256" key="1">
    <source>
        <dbReference type="ARBA" id="ARBA00022801"/>
    </source>
</evidence>
<keyword evidence="5" id="KW-0472">Membrane</keyword>
<dbReference type="PROSITE" id="PS50035">
    <property type="entry name" value="PLD"/>
    <property type="match status" value="1"/>
</dbReference>
<dbReference type="InterPro" id="IPR051406">
    <property type="entry name" value="PLD_domain"/>
</dbReference>
<evidence type="ECO:0000259" key="6">
    <source>
        <dbReference type="PROSITE" id="PS50035"/>
    </source>
</evidence>
<evidence type="ECO:0000256" key="5">
    <source>
        <dbReference type="SAM" id="Phobius"/>
    </source>
</evidence>
<dbReference type="InterPro" id="IPR001736">
    <property type="entry name" value="PLipase_D/transphosphatidylase"/>
</dbReference>
<comment type="caution">
    <text evidence="7">The sequence shown here is derived from an EMBL/GenBank/DDBJ whole genome shotgun (WGS) entry which is preliminary data.</text>
</comment>
<evidence type="ECO:0000256" key="3">
    <source>
        <dbReference type="ARBA" id="ARBA00023098"/>
    </source>
</evidence>
<dbReference type="RefSeq" id="WP_246966888.1">
    <property type="nucleotide sequence ID" value="NZ_CP095397.1"/>
</dbReference>
<keyword evidence="5" id="KW-1133">Transmembrane helix</keyword>
<dbReference type="Proteomes" id="UP001595821">
    <property type="component" value="Unassembled WGS sequence"/>
</dbReference>
<feature type="region of interest" description="Disordered" evidence="4">
    <location>
        <begin position="21"/>
        <end position="106"/>
    </location>
</feature>
<accession>A0ABD5NWN1</accession>
<keyword evidence="3" id="KW-0443">Lipid metabolism</keyword>
<dbReference type="Pfam" id="PF13091">
    <property type="entry name" value="PLDc_2"/>
    <property type="match status" value="2"/>
</dbReference>
<dbReference type="InterPro" id="IPR025202">
    <property type="entry name" value="PLD-like_dom"/>
</dbReference>
<dbReference type="PANTHER" id="PTHR43856:SF1">
    <property type="entry name" value="MITOCHONDRIAL CARDIOLIPIN HYDROLASE"/>
    <property type="match status" value="1"/>
</dbReference>
<dbReference type="PANTHER" id="PTHR43856">
    <property type="entry name" value="CARDIOLIPIN HYDROLASE"/>
    <property type="match status" value="1"/>
</dbReference>